<dbReference type="PANTHER" id="PTHR30569">
    <property type="entry name" value="CYTOSINE TRANSPORTER CODB"/>
    <property type="match status" value="1"/>
</dbReference>
<protein>
    <submittedName>
        <fullName evidence="7">Cytosine permease</fullName>
    </submittedName>
</protein>
<organism evidence="7 8">
    <name type="scientific">Yersinia enterocolitica subsp. palearctica serotype O:3 (strain DSM 13030 / CIP 106945 / Y11)</name>
    <dbReference type="NCBI Taxonomy" id="930944"/>
    <lineage>
        <taxon>Bacteria</taxon>
        <taxon>Pseudomonadati</taxon>
        <taxon>Pseudomonadota</taxon>
        <taxon>Gammaproteobacteria</taxon>
        <taxon>Enterobacterales</taxon>
        <taxon>Yersiniaceae</taxon>
        <taxon>Yersinia</taxon>
    </lineage>
</organism>
<evidence type="ECO:0000256" key="4">
    <source>
        <dbReference type="ARBA" id="ARBA00022989"/>
    </source>
</evidence>
<evidence type="ECO:0000313" key="8">
    <source>
        <dbReference type="Proteomes" id="UP000008084"/>
    </source>
</evidence>
<dbReference type="KEGG" id="yey:Y11_06611"/>
<feature type="transmembrane region" description="Helical" evidence="6">
    <location>
        <begin position="198"/>
        <end position="219"/>
    </location>
</feature>
<keyword evidence="4 6" id="KW-1133">Transmembrane helix</keyword>
<evidence type="ECO:0000256" key="1">
    <source>
        <dbReference type="ARBA" id="ARBA00004141"/>
    </source>
</evidence>
<evidence type="ECO:0000256" key="6">
    <source>
        <dbReference type="SAM" id="Phobius"/>
    </source>
</evidence>
<feature type="transmembrane region" description="Helical" evidence="6">
    <location>
        <begin position="380"/>
        <end position="400"/>
    </location>
</feature>
<proteinExistence type="inferred from homology"/>
<evidence type="ECO:0000256" key="5">
    <source>
        <dbReference type="ARBA" id="ARBA00023136"/>
    </source>
</evidence>
<feature type="transmembrane region" description="Helical" evidence="6">
    <location>
        <begin position="231"/>
        <end position="257"/>
    </location>
</feature>
<dbReference type="Pfam" id="PF02133">
    <property type="entry name" value="Transp_cyt_pur"/>
    <property type="match status" value="1"/>
</dbReference>
<feature type="transmembrane region" description="Helical" evidence="6">
    <location>
        <begin position="133"/>
        <end position="152"/>
    </location>
</feature>
<dbReference type="Gene3D" id="1.10.4160.10">
    <property type="entry name" value="Hydantoin permease"/>
    <property type="match status" value="1"/>
</dbReference>
<dbReference type="EMBL" id="FR729477">
    <property type="protein sequence ID" value="CBY27520.1"/>
    <property type="molecule type" value="Genomic_DNA"/>
</dbReference>
<feature type="transmembrane region" description="Helical" evidence="6">
    <location>
        <begin position="337"/>
        <end position="359"/>
    </location>
</feature>
<feature type="transmembrane region" description="Helical" evidence="6">
    <location>
        <begin position="100"/>
        <end position="121"/>
    </location>
</feature>
<comment type="similarity">
    <text evidence="2">Belongs to the purine-cytosine permease (2.A.39) family.</text>
</comment>
<dbReference type="InterPro" id="IPR030191">
    <property type="entry name" value="CodB"/>
</dbReference>
<dbReference type="HOGENOM" id="CLU_035711_0_0_6"/>
<sequence length="437" mass="46859">MNGLHLLGDDYSVSRLPVSAKSSFISVTLVRVGAITTLAQFMLGATLGHAMTFNQAMLATFLGSLLLQFVSLGLGIAGAREGLSISLLARWCGFGRIGSIIIGCGIAISLLGWFGILNAVFAESLHHMLGDLISFSWAAAISGIGFTILVAFGFKALSWTAKLAVPLFFLAIFWISLNLLAGHNIADLAVVIPTGKPITIAAGATMVAGGYIVGALMTPDISRYCKNSRHVFWMTMICILVGEFIVNGIAILIAHALNTDDVVTIMIQTSGWIGLLTVILATIKINDVCLYSSSLALTNVVQGITGNRLSRTWLTVLLGIVGTILSMAGILDKFTDFLTLLGVVFPPISGVMLVDYYVLRTNRQLLDASRQTQTLPKSTQLIGWKAIVACVVGTIGGMNIDYGIPSFNSLIIASAVYWIICIIDKKHDFILQRCYIY</sequence>
<feature type="transmembrane region" description="Helical" evidence="6">
    <location>
        <begin position="406"/>
        <end position="423"/>
    </location>
</feature>
<feature type="transmembrane region" description="Helical" evidence="6">
    <location>
        <begin position="164"/>
        <end position="186"/>
    </location>
</feature>
<dbReference type="Proteomes" id="UP000008084">
    <property type="component" value="Chromosome"/>
</dbReference>
<dbReference type="GO" id="GO:0015209">
    <property type="term" value="F:cytosine transmembrane transporter activity"/>
    <property type="evidence" value="ECO:0007669"/>
    <property type="project" value="InterPro"/>
</dbReference>
<dbReference type="RefSeq" id="WP_005163569.1">
    <property type="nucleotide sequence ID" value="NC_017564.1"/>
</dbReference>
<accession>A0A0H3NSD8</accession>
<dbReference type="InterPro" id="IPR001248">
    <property type="entry name" value="Pur-cyt_permease"/>
</dbReference>
<dbReference type="PANTHER" id="PTHR30569:SF0">
    <property type="entry name" value="CYTOSINE PERMEASE"/>
    <property type="match status" value="1"/>
</dbReference>
<dbReference type="AlphaFoldDB" id="A0A0H3NSD8"/>
<dbReference type="PATRIC" id="fig|930944.6.peg.655"/>
<dbReference type="CDD" id="cd11484">
    <property type="entry name" value="SLC-NCS1sbd_CobB-like"/>
    <property type="match status" value="1"/>
</dbReference>
<reference evidence="7 8" key="1">
    <citation type="journal article" date="2011" name="J. Bacteriol.">
        <title>Complete genome sequence of Yersinia enterocolitica subsp. palearctica serogroup O:3.</title>
        <authorList>
            <person name="Batzilla J."/>
            <person name="Hoper D."/>
            <person name="Antonenka U."/>
            <person name="Heesemann J."/>
            <person name="Rakin A."/>
        </authorList>
    </citation>
    <scope>NUCLEOTIDE SEQUENCE [LARGE SCALE GENOMIC DNA]</scope>
    <source>
        <strain evidence="8">DSM 13030 / CIP 106945 / Y11</strain>
    </source>
</reference>
<dbReference type="GO" id="GO:0005886">
    <property type="term" value="C:plasma membrane"/>
    <property type="evidence" value="ECO:0007669"/>
    <property type="project" value="TreeGrafter"/>
</dbReference>
<evidence type="ECO:0000256" key="2">
    <source>
        <dbReference type="ARBA" id="ARBA00008974"/>
    </source>
</evidence>
<feature type="transmembrane region" description="Helical" evidence="6">
    <location>
        <begin position="312"/>
        <end position="331"/>
    </location>
</feature>
<gene>
    <name evidence="7" type="ordered locus">Y11_06611</name>
</gene>
<evidence type="ECO:0000313" key="7">
    <source>
        <dbReference type="EMBL" id="CBY27520.1"/>
    </source>
</evidence>
<name>A0A0H3NSD8_YERE1</name>
<comment type="subcellular location">
    <subcellularLocation>
        <location evidence="1">Membrane</location>
        <topology evidence="1">Multi-pass membrane protein</topology>
    </subcellularLocation>
</comment>
<keyword evidence="3 6" id="KW-0812">Transmembrane</keyword>
<keyword evidence="5 6" id="KW-0472">Membrane</keyword>
<feature type="transmembrane region" description="Helical" evidence="6">
    <location>
        <begin position="263"/>
        <end position="283"/>
    </location>
</feature>
<dbReference type="GeneID" id="31408796"/>
<evidence type="ECO:0000256" key="3">
    <source>
        <dbReference type="ARBA" id="ARBA00022692"/>
    </source>
</evidence>
<feature type="transmembrane region" description="Helical" evidence="6">
    <location>
        <begin position="55"/>
        <end position="79"/>
    </location>
</feature>